<sequence length="90" mass="10423">MDKSADTSHVEVKESQEDTKRQCDEIIASFSLEEKKHITRRIDYRLVIPTGFLFMISPMDRTNISEFSAPGGESTKQLQVLRTSLEWQFI</sequence>
<accession>A0A0D2IGI5</accession>
<dbReference type="VEuPathDB" id="FungiDB:Z518_05755"/>
<evidence type="ECO:0000313" key="1">
    <source>
        <dbReference type="EMBL" id="KIX04884.1"/>
    </source>
</evidence>
<dbReference type="GeneID" id="25293826"/>
<dbReference type="RefSeq" id="XP_013272020.1">
    <property type="nucleotide sequence ID" value="XM_013416566.1"/>
</dbReference>
<organism evidence="1 2">
    <name type="scientific">Rhinocladiella mackenziei CBS 650.93</name>
    <dbReference type="NCBI Taxonomy" id="1442369"/>
    <lineage>
        <taxon>Eukaryota</taxon>
        <taxon>Fungi</taxon>
        <taxon>Dikarya</taxon>
        <taxon>Ascomycota</taxon>
        <taxon>Pezizomycotina</taxon>
        <taxon>Eurotiomycetes</taxon>
        <taxon>Chaetothyriomycetidae</taxon>
        <taxon>Chaetothyriales</taxon>
        <taxon>Herpotrichiellaceae</taxon>
        <taxon>Rhinocladiella</taxon>
    </lineage>
</organism>
<dbReference type="EMBL" id="KN847478">
    <property type="protein sequence ID" value="KIX04884.1"/>
    <property type="molecule type" value="Genomic_DNA"/>
</dbReference>
<dbReference type="HOGENOM" id="CLU_2442056_0_0_1"/>
<gene>
    <name evidence="1" type="ORF">Z518_05755</name>
</gene>
<reference evidence="1 2" key="1">
    <citation type="submission" date="2015-01" db="EMBL/GenBank/DDBJ databases">
        <title>The Genome Sequence of Rhinocladiella mackenzie CBS 650.93.</title>
        <authorList>
            <consortium name="The Broad Institute Genomics Platform"/>
            <person name="Cuomo C."/>
            <person name="de Hoog S."/>
            <person name="Gorbushina A."/>
            <person name="Stielow B."/>
            <person name="Teixiera M."/>
            <person name="Abouelleil A."/>
            <person name="Chapman S.B."/>
            <person name="Priest M."/>
            <person name="Young S.K."/>
            <person name="Wortman J."/>
            <person name="Nusbaum C."/>
            <person name="Birren B."/>
        </authorList>
    </citation>
    <scope>NUCLEOTIDE SEQUENCE [LARGE SCALE GENOMIC DNA]</scope>
    <source>
        <strain evidence="1 2">CBS 650.93</strain>
    </source>
</reference>
<dbReference type="AlphaFoldDB" id="A0A0D2IGI5"/>
<evidence type="ECO:0000313" key="2">
    <source>
        <dbReference type="Proteomes" id="UP000053617"/>
    </source>
</evidence>
<name>A0A0D2IGI5_9EURO</name>
<keyword evidence="2" id="KW-1185">Reference proteome</keyword>
<protein>
    <submittedName>
        <fullName evidence="1">Uncharacterized protein</fullName>
    </submittedName>
</protein>
<dbReference type="Proteomes" id="UP000053617">
    <property type="component" value="Unassembled WGS sequence"/>
</dbReference>
<proteinExistence type="predicted"/>